<protein>
    <recommendedName>
        <fullName evidence="3">NVEALA family protein</fullName>
    </recommendedName>
</protein>
<sequence>MKTEVMGKKILTAMIVAVVAVVTGYNIYAAQKDITLSELALANIEALAEYNEVDKDGYICYTTYTSADWFHSDQTFIDCDNCYQKKGRNLQDRSHCRK</sequence>
<reference evidence="1 2" key="1">
    <citation type="submission" date="2018-08" db="EMBL/GenBank/DDBJ databases">
        <title>A genome reference for cultivated species of the human gut microbiota.</title>
        <authorList>
            <person name="Zou Y."/>
            <person name="Xue W."/>
            <person name="Luo G."/>
        </authorList>
    </citation>
    <scope>NUCLEOTIDE SEQUENCE [LARGE SCALE GENOMIC DNA]</scope>
    <source>
        <strain evidence="1 2">OF01-1</strain>
    </source>
</reference>
<dbReference type="AlphaFoldDB" id="A0A413JWL8"/>
<comment type="caution">
    <text evidence="1">The sequence shown here is derived from an EMBL/GenBank/DDBJ whole genome shotgun (WGS) entry which is preliminary data.</text>
</comment>
<evidence type="ECO:0008006" key="3">
    <source>
        <dbReference type="Google" id="ProtNLM"/>
    </source>
</evidence>
<evidence type="ECO:0000313" key="2">
    <source>
        <dbReference type="Proteomes" id="UP000284614"/>
    </source>
</evidence>
<dbReference type="Pfam" id="PF14055">
    <property type="entry name" value="NVEALA"/>
    <property type="match status" value="1"/>
</dbReference>
<dbReference type="InterPro" id="IPR025905">
    <property type="entry name" value="NVEALA"/>
</dbReference>
<dbReference type="Proteomes" id="UP000284614">
    <property type="component" value="Unassembled WGS sequence"/>
</dbReference>
<gene>
    <name evidence="1" type="ORF">DXA27_14845</name>
</gene>
<organism evidence="1 2">
    <name type="scientific">Bacteroides fragilis</name>
    <dbReference type="NCBI Taxonomy" id="817"/>
    <lineage>
        <taxon>Bacteria</taxon>
        <taxon>Pseudomonadati</taxon>
        <taxon>Bacteroidota</taxon>
        <taxon>Bacteroidia</taxon>
        <taxon>Bacteroidales</taxon>
        <taxon>Bacteroidaceae</taxon>
        <taxon>Bacteroides</taxon>
    </lineage>
</organism>
<name>A0A413JWL8_BACFG</name>
<evidence type="ECO:0000313" key="1">
    <source>
        <dbReference type="EMBL" id="RGY67664.1"/>
    </source>
</evidence>
<dbReference type="EMBL" id="QSDG01000013">
    <property type="protein sequence ID" value="RGY67664.1"/>
    <property type="molecule type" value="Genomic_DNA"/>
</dbReference>
<proteinExistence type="predicted"/>
<accession>A0A413JWL8</accession>